<dbReference type="AlphaFoldDB" id="A0A438JET1"/>
<name>A0A438JET1_VITVI</name>
<organism evidence="1 2">
    <name type="scientific">Vitis vinifera</name>
    <name type="common">Grape</name>
    <dbReference type="NCBI Taxonomy" id="29760"/>
    <lineage>
        <taxon>Eukaryota</taxon>
        <taxon>Viridiplantae</taxon>
        <taxon>Streptophyta</taxon>
        <taxon>Embryophyta</taxon>
        <taxon>Tracheophyta</taxon>
        <taxon>Spermatophyta</taxon>
        <taxon>Magnoliopsida</taxon>
        <taxon>eudicotyledons</taxon>
        <taxon>Gunneridae</taxon>
        <taxon>Pentapetalae</taxon>
        <taxon>rosids</taxon>
        <taxon>Vitales</taxon>
        <taxon>Vitaceae</taxon>
        <taxon>Viteae</taxon>
        <taxon>Vitis</taxon>
    </lineage>
</organism>
<dbReference type="Proteomes" id="UP000288805">
    <property type="component" value="Unassembled WGS sequence"/>
</dbReference>
<gene>
    <name evidence="1" type="ORF">CK203_025203</name>
</gene>
<evidence type="ECO:0000313" key="2">
    <source>
        <dbReference type="Proteomes" id="UP000288805"/>
    </source>
</evidence>
<reference evidence="1 2" key="1">
    <citation type="journal article" date="2018" name="PLoS Genet.">
        <title>Population sequencing reveals clonal diversity and ancestral inbreeding in the grapevine cultivar Chardonnay.</title>
        <authorList>
            <person name="Roach M.J."/>
            <person name="Johnson D.L."/>
            <person name="Bohlmann J."/>
            <person name="van Vuuren H.J."/>
            <person name="Jones S.J."/>
            <person name="Pretorius I.S."/>
            <person name="Schmidt S.A."/>
            <person name="Borneman A.R."/>
        </authorList>
    </citation>
    <scope>NUCLEOTIDE SEQUENCE [LARGE SCALE GENOMIC DNA]</scope>
    <source>
        <strain evidence="2">cv. Chardonnay</strain>
        <tissue evidence="1">Leaf</tissue>
    </source>
</reference>
<evidence type="ECO:0000313" key="1">
    <source>
        <dbReference type="EMBL" id="RVX07469.1"/>
    </source>
</evidence>
<protein>
    <submittedName>
        <fullName evidence="1">Uncharacterized protein</fullName>
    </submittedName>
</protein>
<accession>A0A438JET1</accession>
<comment type="caution">
    <text evidence="1">The sequence shown here is derived from an EMBL/GenBank/DDBJ whole genome shotgun (WGS) entry which is preliminary data.</text>
</comment>
<proteinExistence type="predicted"/>
<dbReference type="EMBL" id="QGNW01000045">
    <property type="protein sequence ID" value="RVX07469.1"/>
    <property type="molecule type" value="Genomic_DNA"/>
</dbReference>
<sequence length="131" mass="15221">MCHGSKLRLGTQFSYFFGQLNFLPKDFSIQKLIFNLVIDPAQSTFVARQANQFLLKALTPFPIYWWMIFSFIKLVTIEGLDWSPILAGRAEWLDRPFSEEEIHNVVLHLNNKKAPSPNGFTIAFSHDFFLH</sequence>